<proteinExistence type="predicted"/>
<accession>A0AAV5IBU7</accession>
<evidence type="ECO:0000313" key="2">
    <source>
        <dbReference type="EMBL" id="GKU95794.1"/>
    </source>
</evidence>
<sequence>MRFEDKEAQDATIQSVAFGMFQINTNVSMFQRLVNFLGTPKDTSEIGDKLFVSVSLHF</sequence>
<comment type="caution">
    <text evidence="2">The sequence shown here is derived from an EMBL/GenBank/DDBJ whole genome shotgun (WGS) entry which is preliminary data.</text>
</comment>
<dbReference type="Gene3D" id="1.20.58.70">
    <property type="match status" value="1"/>
</dbReference>
<protein>
    <recommendedName>
        <fullName evidence="1">Syntaxin N-terminal domain-containing protein</fullName>
    </recommendedName>
</protein>
<feature type="domain" description="Syntaxin N-terminal" evidence="1">
    <location>
        <begin position="13"/>
        <end position="50"/>
    </location>
</feature>
<dbReference type="Pfam" id="PF14523">
    <property type="entry name" value="Syntaxin_2"/>
    <property type="match status" value="1"/>
</dbReference>
<evidence type="ECO:0000313" key="3">
    <source>
        <dbReference type="Proteomes" id="UP001054252"/>
    </source>
</evidence>
<organism evidence="2 3">
    <name type="scientific">Rubroshorea leprosula</name>
    <dbReference type="NCBI Taxonomy" id="152421"/>
    <lineage>
        <taxon>Eukaryota</taxon>
        <taxon>Viridiplantae</taxon>
        <taxon>Streptophyta</taxon>
        <taxon>Embryophyta</taxon>
        <taxon>Tracheophyta</taxon>
        <taxon>Spermatophyta</taxon>
        <taxon>Magnoliopsida</taxon>
        <taxon>eudicotyledons</taxon>
        <taxon>Gunneridae</taxon>
        <taxon>Pentapetalae</taxon>
        <taxon>rosids</taxon>
        <taxon>malvids</taxon>
        <taxon>Malvales</taxon>
        <taxon>Dipterocarpaceae</taxon>
        <taxon>Rubroshorea</taxon>
    </lineage>
</organism>
<reference evidence="2 3" key="1">
    <citation type="journal article" date="2021" name="Commun. Biol.">
        <title>The genome of Shorea leprosula (Dipterocarpaceae) highlights the ecological relevance of drought in aseasonal tropical rainforests.</title>
        <authorList>
            <person name="Ng K.K.S."/>
            <person name="Kobayashi M.J."/>
            <person name="Fawcett J.A."/>
            <person name="Hatakeyama M."/>
            <person name="Paape T."/>
            <person name="Ng C.H."/>
            <person name="Ang C.C."/>
            <person name="Tnah L.H."/>
            <person name="Lee C.T."/>
            <person name="Nishiyama T."/>
            <person name="Sese J."/>
            <person name="O'Brien M.J."/>
            <person name="Copetti D."/>
            <person name="Mohd Noor M.I."/>
            <person name="Ong R.C."/>
            <person name="Putra M."/>
            <person name="Sireger I.Z."/>
            <person name="Indrioko S."/>
            <person name="Kosugi Y."/>
            <person name="Izuno A."/>
            <person name="Isagi Y."/>
            <person name="Lee S.L."/>
            <person name="Shimizu K.K."/>
        </authorList>
    </citation>
    <scope>NUCLEOTIDE SEQUENCE [LARGE SCALE GENOMIC DNA]</scope>
    <source>
        <strain evidence="2">214</strain>
    </source>
</reference>
<evidence type="ECO:0000259" key="1">
    <source>
        <dbReference type="Pfam" id="PF14523"/>
    </source>
</evidence>
<dbReference type="GO" id="GO:0016020">
    <property type="term" value="C:membrane"/>
    <property type="evidence" value="ECO:0007669"/>
    <property type="project" value="InterPro"/>
</dbReference>
<dbReference type="AlphaFoldDB" id="A0AAV5IBU7"/>
<keyword evidence="3" id="KW-1185">Reference proteome</keyword>
<dbReference type="EMBL" id="BPVZ01000009">
    <property type="protein sequence ID" value="GKU95794.1"/>
    <property type="molecule type" value="Genomic_DNA"/>
</dbReference>
<name>A0AAV5IBU7_9ROSI</name>
<dbReference type="Proteomes" id="UP001054252">
    <property type="component" value="Unassembled WGS sequence"/>
</dbReference>
<gene>
    <name evidence="2" type="ORF">SLEP1_g9111</name>
</gene>
<dbReference type="InterPro" id="IPR006011">
    <property type="entry name" value="Syntaxin_N"/>
</dbReference>